<dbReference type="OrthoDB" id="6164633at2"/>
<evidence type="ECO:0000256" key="1">
    <source>
        <dbReference type="SAM" id="SignalP"/>
    </source>
</evidence>
<organism evidence="2 3">
    <name type="scientific">Desulfobotulus mexicanus</name>
    <dbReference type="NCBI Taxonomy" id="2586642"/>
    <lineage>
        <taxon>Bacteria</taxon>
        <taxon>Pseudomonadati</taxon>
        <taxon>Thermodesulfobacteriota</taxon>
        <taxon>Desulfobacteria</taxon>
        <taxon>Desulfobacterales</taxon>
        <taxon>Desulfobacteraceae</taxon>
        <taxon>Desulfobotulus</taxon>
    </lineage>
</organism>
<dbReference type="RefSeq" id="WP_139449122.1">
    <property type="nucleotide sequence ID" value="NZ_VDMB01000013.1"/>
</dbReference>
<proteinExistence type="predicted"/>
<sequence length="141" mass="16041">MKYITILIFLLISSSAQASDWYIGEWKVIDAKFPGICAMSMEEAKVWFGSAATYTKEKVIFRNELCENPVFKIESKTEDKFFSSYKATFDELSIEGEVVEILQVSCPSNWVATGSTIIKTNENFAYTLWDGVFFKIDKIAP</sequence>
<evidence type="ECO:0000313" key="2">
    <source>
        <dbReference type="EMBL" id="TYT74239.1"/>
    </source>
</evidence>
<keyword evidence="3" id="KW-1185">Reference proteome</keyword>
<evidence type="ECO:0000313" key="3">
    <source>
        <dbReference type="Proteomes" id="UP000321899"/>
    </source>
</evidence>
<feature type="chain" id="PRO_5024354115" description="Lipocalin family protein" evidence="1">
    <location>
        <begin position="19"/>
        <end position="141"/>
    </location>
</feature>
<gene>
    <name evidence="2" type="ORF">FIM25_10740</name>
</gene>
<reference evidence="2 3" key="1">
    <citation type="submission" date="2019-06" db="EMBL/GenBank/DDBJ databases">
        <title>Desulfobotulus mexicanus sp. nov., a novel sulfate-reducing bacterium isolated from the sediment of an alkaline crater lake in Mexico.</title>
        <authorList>
            <person name="Hirschler-Rea A."/>
        </authorList>
    </citation>
    <scope>NUCLEOTIDE SEQUENCE [LARGE SCALE GENOMIC DNA]</scope>
    <source>
        <strain evidence="2 3">PAR22N</strain>
    </source>
</reference>
<protein>
    <recommendedName>
        <fullName evidence="4">Lipocalin family protein</fullName>
    </recommendedName>
</protein>
<name>A0A5S5MEZ1_9BACT</name>
<dbReference type="Proteomes" id="UP000321899">
    <property type="component" value="Unassembled WGS sequence"/>
</dbReference>
<dbReference type="AlphaFoldDB" id="A0A5S5MEZ1"/>
<dbReference type="EMBL" id="VDMB01000013">
    <property type="protein sequence ID" value="TYT74239.1"/>
    <property type="molecule type" value="Genomic_DNA"/>
</dbReference>
<evidence type="ECO:0008006" key="4">
    <source>
        <dbReference type="Google" id="ProtNLM"/>
    </source>
</evidence>
<feature type="signal peptide" evidence="1">
    <location>
        <begin position="1"/>
        <end position="18"/>
    </location>
</feature>
<accession>A0A5S5MEZ1</accession>
<keyword evidence="1" id="KW-0732">Signal</keyword>
<comment type="caution">
    <text evidence="2">The sequence shown here is derived from an EMBL/GenBank/DDBJ whole genome shotgun (WGS) entry which is preliminary data.</text>
</comment>